<dbReference type="Pfam" id="PF00356">
    <property type="entry name" value="LacI"/>
    <property type="match status" value="1"/>
</dbReference>
<dbReference type="SMART" id="SM00354">
    <property type="entry name" value="HTH_LACI"/>
    <property type="match status" value="1"/>
</dbReference>
<dbReference type="InterPro" id="IPR000843">
    <property type="entry name" value="HTH_LacI"/>
</dbReference>
<organism evidence="6 7">
    <name type="scientific">Arthrobacter burdickii</name>
    <dbReference type="NCBI Taxonomy" id="3035920"/>
    <lineage>
        <taxon>Bacteria</taxon>
        <taxon>Bacillati</taxon>
        <taxon>Actinomycetota</taxon>
        <taxon>Actinomycetes</taxon>
        <taxon>Micrococcales</taxon>
        <taxon>Micrococcaceae</taxon>
        <taxon>Arthrobacter</taxon>
    </lineage>
</organism>
<protein>
    <submittedName>
        <fullName evidence="6">LacI family DNA-binding transcriptional regulator</fullName>
    </submittedName>
</protein>
<keyword evidence="3 6" id="KW-0238">DNA-binding</keyword>
<feature type="domain" description="HTH lacI-type" evidence="5">
    <location>
        <begin position="10"/>
        <end position="64"/>
    </location>
</feature>
<name>A0ABT8JYZ9_9MICC</name>
<gene>
    <name evidence="6" type="ORF">P5G52_03010</name>
</gene>
<dbReference type="Proteomes" id="UP001174209">
    <property type="component" value="Unassembled WGS sequence"/>
</dbReference>
<dbReference type="CDD" id="cd06267">
    <property type="entry name" value="PBP1_LacI_sugar_binding-like"/>
    <property type="match status" value="1"/>
</dbReference>
<dbReference type="Gene3D" id="1.10.260.40">
    <property type="entry name" value="lambda repressor-like DNA-binding domains"/>
    <property type="match status" value="1"/>
</dbReference>
<evidence type="ECO:0000256" key="3">
    <source>
        <dbReference type="ARBA" id="ARBA00023125"/>
    </source>
</evidence>
<dbReference type="PANTHER" id="PTHR30146:SF148">
    <property type="entry name" value="HTH-TYPE TRANSCRIPTIONAL REPRESSOR PURR-RELATED"/>
    <property type="match status" value="1"/>
</dbReference>
<evidence type="ECO:0000256" key="2">
    <source>
        <dbReference type="ARBA" id="ARBA00023015"/>
    </source>
</evidence>
<evidence type="ECO:0000256" key="4">
    <source>
        <dbReference type="ARBA" id="ARBA00023163"/>
    </source>
</evidence>
<dbReference type="SUPFAM" id="SSF53822">
    <property type="entry name" value="Periplasmic binding protein-like I"/>
    <property type="match status" value="1"/>
</dbReference>
<evidence type="ECO:0000313" key="6">
    <source>
        <dbReference type="EMBL" id="MDN4609826.1"/>
    </source>
</evidence>
<proteinExistence type="predicted"/>
<dbReference type="SUPFAM" id="SSF47413">
    <property type="entry name" value="lambda repressor-like DNA-binding domains"/>
    <property type="match status" value="1"/>
</dbReference>
<dbReference type="InterPro" id="IPR028082">
    <property type="entry name" value="Peripla_BP_I"/>
</dbReference>
<evidence type="ECO:0000259" key="5">
    <source>
        <dbReference type="PROSITE" id="PS50932"/>
    </source>
</evidence>
<keyword evidence="4" id="KW-0804">Transcription</keyword>
<dbReference type="Gene3D" id="3.40.50.2300">
    <property type="match status" value="2"/>
</dbReference>
<dbReference type="RefSeq" id="WP_301224539.1">
    <property type="nucleotide sequence ID" value="NZ_JAROCG010000001.1"/>
</dbReference>
<reference evidence="6" key="1">
    <citation type="submission" date="2023-06" db="EMBL/GenBank/DDBJ databases">
        <title>MT1 and MT2 Draft Genomes of Novel Species.</title>
        <authorList>
            <person name="Venkateswaran K."/>
        </authorList>
    </citation>
    <scope>NUCLEOTIDE SEQUENCE</scope>
    <source>
        <strain evidence="6">IIF3SC-B10</strain>
    </source>
</reference>
<evidence type="ECO:0000256" key="1">
    <source>
        <dbReference type="ARBA" id="ARBA00022491"/>
    </source>
</evidence>
<keyword evidence="1" id="KW-0678">Repressor</keyword>
<dbReference type="PANTHER" id="PTHR30146">
    <property type="entry name" value="LACI-RELATED TRANSCRIPTIONAL REPRESSOR"/>
    <property type="match status" value="1"/>
</dbReference>
<dbReference type="PROSITE" id="PS00356">
    <property type="entry name" value="HTH_LACI_1"/>
    <property type="match status" value="1"/>
</dbReference>
<dbReference type="EMBL" id="JAROCG010000001">
    <property type="protein sequence ID" value="MDN4609826.1"/>
    <property type="molecule type" value="Genomic_DNA"/>
</dbReference>
<dbReference type="Pfam" id="PF13377">
    <property type="entry name" value="Peripla_BP_3"/>
    <property type="match status" value="1"/>
</dbReference>
<sequence length="356" mass="38109">MFERPLNREATVADVARRAGVGKSTASRALGSYGSVSSEVRLRVLAAAEELDYRPNEVARSMNTGRSRTLGVIVSDIENPYFSVATRGITDAANASRYNVILANTSENLEAEIHAVRVFLDKRVDAIIVAPSSAYQIEHLKAIRTSGRPLVLLDRKVPGLDAVSVEVSIAPAAHEATSRLVELGHTRIAYISSLQTDGDSFAGFPLGISSVEDRLHGILDALKEAAIRPDPELIRFKVVTMERTAEVIEELLGLADPPTAILASDSTIARDILLALRERDVGIPANVSVIALDDFPWSPLTGPPLTVVSPPIYEAGFAAAVAAIDAIEERTAKPVALQARVIYRNSHGPAPTRSVG</sequence>
<keyword evidence="2" id="KW-0805">Transcription regulation</keyword>
<dbReference type="PROSITE" id="PS50932">
    <property type="entry name" value="HTH_LACI_2"/>
    <property type="match status" value="1"/>
</dbReference>
<dbReference type="InterPro" id="IPR046335">
    <property type="entry name" value="LacI/GalR-like_sensor"/>
</dbReference>
<accession>A0ABT8JYZ9</accession>
<dbReference type="InterPro" id="IPR010982">
    <property type="entry name" value="Lambda_DNA-bd_dom_sf"/>
</dbReference>
<dbReference type="CDD" id="cd01392">
    <property type="entry name" value="HTH_LacI"/>
    <property type="match status" value="1"/>
</dbReference>
<evidence type="ECO:0000313" key="7">
    <source>
        <dbReference type="Proteomes" id="UP001174209"/>
    </source>
</evidence>
<dbReference type="GO" id="GO:0003677">
    <property type="term" value="F:DNA binding"/>
    <property type="evidence" value="ECO:0007669"/>
    <property type="project" value="UniProtKB-KW"/>
</dbReference>
<keyword evidence="7" id="KW-1185">Reference proteome</keyword>
<comment type="caution">
    <text evidence="6">The sequence shown here is derived from an EMBL/GenBank/DDBJ whole genome shotgun (WGS) entry which is preliminary data.</text>
</comment>